<evidence type="ECO:0000259" key="2">
    <source>
        <dbReference type="Pfam" id="PF23150"/>
    </source>
</evidence>
<dbReference type="RefSeq" id="XP_058976687.1">
    <property type="nucleotide sequence ID" value="XM_059120704.1"/>
</dbReference>
<dbReference type="PANTHER" id="PTHR21178">
    <property type="entry name" value="CILIA- AND FLAGELLA-ASSOCIATED PROTEIN 61"/>
    <property type="match status" value="1"/>
</dbReference>
<protein>
    <submittedName>
        <fullName evidence="4">Cilia- and flagella-associated protein 61-like</fullName>
    </submittedName>
</protein>
<gene>
    <name evidence="4" type="primary">LOC131801758</name>
</gene>
<dbReference type="Gene3D" id="3.50.50.60">
    <property type="entry name" value="FAD/NAD(P)-binding domain"/>
    <property type="match status" value="2"/>
</dbReference>
<sequence>MAETFYIIEAIADDFQRIVGLLNLGRVRYFGASKRKIRSAEEFFKSYVTHRFLVEVQETKRTIIGYAEVSNTPHIPALPEDCWENWLKHHYCSQLPLSQGNTFFFNTFIYHRDYNPQLLQHVLCEIFQRENKIRYIIAVQCPEYGVKYPKDRPDYYCLEQFSTVYYPKCFSAITCPNTEQIHVIRRDDVIPKMRYRRALPEDNDDIVELVDRNRPDVKQQLGEYYIAEELLSESSNSVIVITEISHMTAGFIWLNGHVDILPLLENYELDAFGNLLKFNSNEIFREKQIIVNSIRRHPINKLFIHKEIDEVFKNLDEKISNNVTDEINSQCRSTDETNEFYGGPMKCFEKLEKFAEELRSYDFYVKLRKRRKNILYNVKNEHPTMDLNSQSNVFVIHLFGLMQPHDLRRLFRYLLTGFAAFPERNYCLLSISVAQPMVPILFEMLKYFIPVVPRPGCKIDEHLYITHRSAIYGDLTLYRVEPEDVDAIKQLLNDEVPTIMAIPRRTQQTRRSTIASKITFAISATDTSHTSLIADDEDQLQYDLRIVTAILQNILSDPFSKYQCFTIKCGDSTQPKEKNVLVGFVILRPFTSNSNLEKHFLVPKLKEDPTYNIAEVMILKLHPLFHFQSDVVFRELARQSNFWHFYYFRPTLYHCLSNDLILNMQPLEPRRNKKLWFDKSIEELSRSQSSISQGKYQTFSMHDLDIHPIDFSQDHFAAYQNNLSHSSYFGHTMNIVILGFTDICKAFLRLMIFSWHGMRNISNNCNCLPHVRLTVICSPGVMEAEYENAFRCDCCENDEDCWVNYRNCDAFARDVTERMDLRNWVRFVSGNVKAVDTDNHLVKLETECEIYYETLLLMCHTEYGVPRGMFDPHPLPANYIEINSRFDKLLFYHQLRFFQQNITHRCTIVVYGLHIRAFEFINFLIQHGVESKSISLVMPHEVANLQMGLMLNDSSIDVRIETILREMVEDLGIQIYERMNLEEFEYRKDSKIIKTVVFQSFLGEEKLSLDCDFFASFWEKYISDDMLEVIEEADLDTEGSSVLINENYQTSDPWVYAIGNFVKHRNEPNHQYRFVCPQEAAEKIIYSMGLQTQDASLKEEKFSKPYLFQAQLPMDHYLFKVTTPKRYLANHLDNEYGFPLVTYSNGDFSRVRLNKHGMVEEIVIVTKKNKDYDFLKFFCGRHELLLNNLRSRWYLKDIESFLDFFQEPWVELIMNDHFGELQNLNKLLITPSAQKVMKMNADRESRHKIMRSYCQDLGITNQLEYAALEFLKKYRCEFSTDIALPEDFPKPPRKTL</sequence>
<feature type="domain" description="CFAP61 dimerisation" evidence="2">
    <location>
        <begin position="1101"/>
        <end position="1213"/>
    </location>
</feature>
<keyword evidence="3" id="KW-1185">Reference proteome</keyword>
<name>A0ABM3UT49_MUSDO</name>
<evidence type="ECO:0000259" key="1">
    <source>
        <dbReference type="Pfam" id="PF16092"/>
    </source>
</evidence>
<dbReference type="Proteomes" id="UP001652621">
    <property type="component" value="Unplaced"/>
</dbReference>
<organism evidence="3 4">
    <name type="scientific">Musca domestica</name>
    <name type="common">House fly</name>
    <dbReference type="NCBI Taxonomy" id="7370"/>
    <lineage>
        <taxon>Eukaryota</taxon>
        <taxon>Metazoa</taxon>
        <taxon>Ecdysozoa</taxon>
        <taxon>Arthropoda</taxon>
        <taxon>Hexapoda</taxon>
        <taxon>Insecta</taxon>
        <taxon>Pterygota</taxon>
        <taxon>Neoptera</taxon>
        <taxon>Endopterygota</taxon>
        <taxon>Diptera</taxon>
        <taxon>Brachycera</taxon>
        <taxon>Muscomorpha</taxon>
        <taxon>Muscoidea</taxon>
        <taxon>Muscidae</taxon>
        <taxon>Musca</taxon>
    </lineage>
</organism>
<dbReference type="SUPFAM" id="SSF51905">
    <property type="entry name" value="FAD/NAD(P)-binding domain"/>
    <property type="match status" value="1"/>
</dbReference>
<dbReference type="PANTHER" id="PTHR21178:SF8">
    <property type="entry name" value="CILIA- AND FLAGELLA-ASSOCIATED PROTEIN 61"/>
    <property type="match status" value="1"/>
</dbReference>
<proteinExistence type="predicted"/>
<dbReference type="InterPro" id="IPR056299">
    <property type="entry name" value="CFAP61_dimer"/>
</dbReference>
<feature type="domain" description="Cilia- and flagella-associated protein 61 N-terminal" evidence="1">
    <location>
        <begin position="9"/>
        <end position="278"/>
    </location>
</feature>
<reference evidence="4" key="1">
    <citation type="submission" date="2025-08" db="UniProtKB">
        <authorList>
            <consortium name="RefSeq"/>
        </authorList>
    </citation>
    <scope>IDENTIFICATION</scope>
    <source>
        <strain evidence="4">Aabys</strain>
        <tissue evidence="4">Whole body</tissue>
    </source>
</reference>
<dbReference type="InterPro" id="IPR032151">
    <property type="entry name" value="CFAP61_N"/>
</dbReference>
<dbReference type="InterPro" id="IPR036188">
    <property type="entry name" value="FAD/NAD-bd_sf"/>
</dbReference>
<accession>A0ABM3UT49</accession>
<dbReference type="InterPro" id="IPR038884">
    <property type="entry name" value="CFAP61"/>
</dbReference>
<evidence type="ECO:0000313" key="3">
    <source>
        <dbReference type="Proteomes" id="UP001652621"/>
    </source>
</evidence>
<evidence type="ECO:0000313" key="4">
    <source>
        <dbReference type="RefSeq" id="XP_058976687.1"/>
    </source>
</evidence>
<dbReference type="Pfam" id="PF16092">
    <property type="entry name" value="CFAP61_N"/>
    <property type="match status" value="1"/>
</dbReference>
<dbReference type="GeneID" id="131801758"/>
<dbReference type="Pfam" id="PF23150">
    <property type="entry name" value="CFAP61_dimer"/>
    <property type="match status" value="1"/>
</dbReference>